<feature type="non-terminal residue" evidence="1">
    <location>
        <position position="1"/>
    </location>
</feature>
<sequence length="175" mass="19249">YVKAGQLNNIAGRIYGDHIAIQANTLNNQSLKGLAPVIASRGDLDLGVQVLNNLENNLNHQSGSQIIAIGDLRIGGSLDSQWHAQGTAQQVNNRSSVINANGNIDLNADIVNNQNVFFTTKQQQTTEQLDYWNMYISDSRAGWYNPGPQSLITQEIYSQNPDLFTKLKPAQQLVT</sequence>
<dbReference type="Proteomes" id="UP000634608">
    <property type="component" value="Unassembled WGS sequence"/>
</dbReference>
<reference evidence="1" key="1">
    <citation type="submission" date="2020-08" db="EMBL/GenBank/DDBJ databases">
        <title>Diversity of carbapenem-resistant Acinetobacter baumannii and bacteriophage-mediated spread of the Oxa23 carbapenemase.</title>
        <authorList>
            <person name="Abouelfetouh A."/>
            <person name="Mattock J."/>
            <person name="Turner D."/>
            <person name="Li E."/>
            <person name="Evans B.A."/>
        </authorList>
    </citation>
    <scope>NUCLEOTIDE SEQUENCE</scope>
    <source>
        <strain evidence="1">A86</strain>
    </source>
</reference>
<feature type="non-terminal residue" evidence="1">
    <location>
        <position position="175"/>
    </location>
</feature>
<organism evidence="1 2">
    <name type="scientific">Acinetobacter baumannii</name>
    <dbReference type="NCBI Taxonomy" id="470"/>
    <lineage>
        <taxon>Bacteria</taxon>
        <taxon>Pseudomonadati</taxon>
        <taxon>Pseudomonadota</taxon>
        <taxon>Gammaproteobacteria</taxon>
        <taxon>Moraxellales</taxon>
        <taxon>Moraxellaceae</taxon>
        <taxon>Acinetobacter</taxon>
        <taxon>Acinetobacter calcoaceticus/baumannii complex</taxon>
    </lineage>
</organism>
<dbReference type="RefSeq" id="WP_188147770.1">
    <property type="nucleotide sequence ID" value="NZ_JACSVK010000602.1"/>
</dbReference>
<evidence type="ECO:0000313" key="1">
    <source>
        <dbReference type="EMBL" id="MBD0222618.1"/>
    </source>
</evidence>
<comment type="caution">
    <text evidence="1">The sequence shown here is derived from an EMBL/GenBank/DDBJ whole genome shotgun (WGS) entry which is preliminary data.</text>
</comment>
<gene>
    <name evidence="1" type="ORF">IAG11_22600</name>
</gene>
<protein>
    <submittedName>
        <fullName evidence="1">Uncharacterized protein</fullName>
    </submittedName>
</protein>
<evidence type="ECO:0000313" key="2">
    <source>
        <dbReference type="Proteomes" id="UP000634608"/>
    </source>
</evidence>
<accession>A0A8I0K9E6</accession>
<proteinExistence type="predicted"/>
<dbReference type="AlphaFoldDB" id="A0A8I0K9E6"/>
<dbReference type="EMBL" id="JACSVK010000602">
    <property type="protein sequence ID" value="MBD0222618.1"/>
    <property type="molecule type" value="Genomic_DNA"/>
</dbReference>
<name>A0A8I0K9E6_ACIBA</name>